<dbReference type="SUPFAM" id="SSF143410">
    <property type="entry name" value="DOPA-like"/>
    <property type="match status" value="1"/>
</dbReference>
<dbReference type="Proteomes" id="UP000006352">
    <property type="component" value="Unassembled WGS sequence"/>
</dbReference>
<proteinExistence type="predicted"/>
<protein>
    <submittedName>
        <fullName evidence="1">Uncharacterized protein</fullName>
    </submittedName>
</protein>
<reference evidence="1 2" key="1">
    <citation type="journal article" date="2012" name="Appl. Environ. Microbiol.">
        <title>Short-read sequencing for genomic analysis of the brown rot fungus Fibroporia radiculosa.</title>
        <authorList>
            <person name="Tang J.D."/>
            <person name="Perkins A.D."/>
            <person name="Sonstegard T.S."/>
            <person name="Schroeder S.G."/>
            <person name="Burgess S.C."/>
            <person name="Diehl S.V."/>
        </authorList>
    </citation>
    <scope>NUCLEOTIDE SEQUENCE [LARGE SCALE GENOMIC DNA]</scope>
    <source>
        <strain evidence="1 2">TFFH 294</strain>
    </source>
</reference>
<dbReference type="GeneID" id="24100679"/>
<evidence type="ECO:0000313" key="2">
    <source>
        <dbReference type="Proteomes" id="UP000006352"/>
    </source>
</evidence>
<name>J4GG58_9APHY</name>
<sequence>MPRQGNLVESSVWPVTFATVPSLHPRILGIVDETYNMSPPTDMKEVLTARSVLHLLATGHEENGTFRNADEHQAALELRDAVLRLRRDGAFIAVPLFRVNSDPIGPHPVEKVCLCLQSTSVLVFTVSNRDHEFRNAWIGPSFPLDLSTLPVKSEEIPLQYPSLKLGYSSETPPLTIEERRKMGARLEQLLSGEKEAAKAPSN</sequence>
<dbReference type="InterPro" id="IPR023389">
    <property type="entry name" value="DOPA-like_sf"/>
</dbReference>
<dbReference type="RefSeq" id="XP_012185051.1">
    <property type="nucleotide sequence ID" value="XM_012329661.1"/>
</dbReference>
<dbReference type="AlphaFoldDB" id="J4GG58"/>
<keyword evidence="2" id="KW-1185">Reference proteome</keyword>
<organism evidence="1 2">
    <name type="scientific">Fibroporia radiculosa</name>
    <dbReference type="NCBI Taxonomy" id="599839"/>
    <lineage>
        <taxon>Eukaryota</taxon>
        <taxon>Fungi</taxon>
        <taxon>Dikarya</taxon>
        <taxon>Basidiomycota</taxon>
        <taxon>Agaricomycotina</taxon>
        <taxon>Agaricomycetes</taxon>
        <taxon>Polyporales</taxon>
        <taxon>Fibroporiaceae</taxon>
        <taxon>Fibroporia</taxon>
    </lineage>
</organism>
<evidence type="ECO:0000313" key="1">
    <source>
        <dbReference type="EMBL" id="CCM05768.1"/>
    </source>
</evidence>
<dbReference type="OrthoDB" id="9970095at2759"/>
<dbReference type="EMBL" id="HE797206">
    <property type="protein sequence ID" value="CCM05768.1"/>
    <property type="molecule type" value="Genomic_DNA"/>
</dbReference>
<gene>
    <name evidence="1" type="ORF">FIBRA_08001</name>
</gene>
<dbReference type="HOGENOM" id="CLU_090062_1_0_1"/>
<dbReference type="InParanoid" id="J4GG58"/>
<accession>J4GG58</accession>